<protein>
    <submittedName>
        <fullName evidence="3">FAT domain-containing protein</fullName>
    </submittedName>
</protein>
<dbReference type="Gene3D" id="1.10.840.10">
    <property type="entry name" value="Ras guanine-nucleotide exchange factors catalytic domain"/>
    <property type="match status" value="1"/>
</dbReference>
<gene>
    <name evidence="1" type="ORF">ASIM_LOCUS20149</name>
</gene>
<name>A0A0M3KIF1_ANISI</name>
<evidence type="ECO:0000313" key="2">
    <source>
        <dbReference type="Proteomes" id="UP000267096"/>
    </source>
</evidence>
<dbReference type="EMBL" id="UYRR01038794">
    <property type="protein sequence ID" value="VDK74605.1"/>
    <property type="molecule type" value="Genomic_DNA"/>
</dbReference>
<dbReference type="InterPro" id="IPR036964">
    <property type="entry name" value="RASGEF_cat_dom_sf"/>
</dbReference>
<sequence length="149" mass="16954">MWMDLENDVNSTYNSKLIPWFQQIVQQRDEIPAECCPLMIPCIQPLLDLLSNAPSSAFLNMTSLSAQIESLWKWLEMGREWCIHSDRFQRATAIQQYASSVTNADNFLSTEFALRFLFGAKGCAADTKIRYQKLAALVDVLAEKAQLSQ</sequence>
<dbReference type="Proteomes" id="UP000267096">
    <property type="component" value="Unassembled WGS sequence"/>
</dbReference>
<dbReference type="GO" id="GO:0007264">
    <property type="term" value="P:small GTPase-mediated signal transduction"/>
    <property type="evidence" value="ECO:0007669"/>
    <property type="project" value="InterPro"/>
</dbReference>
<evidence type="ECO:0000313" key="1">
    <source>
        <dbReference type="EMBL" id="VDK74605.1"/>
    </source>
</evidence>
<evidence type="ECO:0000313" key="3">
    <source>
        <dbReference type="WBParaSite" id="ASIM_0002077001-mRNA-1"/>
    </source>
</evidence>
<reference evidence="1 2" key="2">
    <citation type="submission" date="2018-11" db="EMBL/GenBank/DDBJ databases">
        <authorList>
            <consortium name="Pathogen Informatics"/>
        </authorList>
    </citation>
    <scope>NUCLEOTIDE SEQUENCE [LARGE SCALE GENOMIC DNA]</scope>
</reference>
<dbReference type="GO" id="GO:0005085">
    <property type="term" value="F:guanyl-nucleotide exchange factor activity"/>
    <property type="evidence" value="ECO:0007669"/>
    <property type="project" value="InterPro"/>
</dbReference>
<reference evidence="3" key="1">
    <citation type="submission" date="2017-02" db="UniProtKB">
        <authorList>
            <consortium name="WormBaseParasite"/>
        </authorList>
    </citation>
    <scope>IDENTIFICATION</scope>
</reference>
<dbReference type="AlphaFoldDB" id="A0A0M3KIF1"/>
<proteinExistence type="predicted"/>
<organism evidence="3">
    <name type="scientific">Anisakis simplex</name>
    <name type="common">Herring worm</name>
    <dbReference type="NCBI Taxonomy" id="6269"/>
    <lineage>
        <taxon>Eukaryota</taxon>
        <taxon>Metazoa</taxon>
        <taxon>Ecdysozoa</taxon>
        <taxon>Nematoda</taxon>
        <taxon>Chromadorea</taxon>
        <taxon>Rhabditida</taxon>
        <taxon>Spirurina</taxon>
        <taxon>Ascaridomorpha</taxon>
        <taxon>Ascaridoidea</taxon>
        <taxon>Anisakidae</taxon>
        <taxon>Anisakis</taxon>
        <taxon>Anisakis simplex complex</taxon>
    </lineage>
</organism>
<keyword evidence="2" id="KW-1185">Reference proteome</keyword>
<dbReference type="WBParaSite" id="ASIM_0002077001-mRNA-1">
    <property type="protein sequence ID" value="ASIM_0002077001-mRNA-1"/>
    <property type="gene ID" value="ASIM_0002077001"/>
</dbReference>
<dbReference type="OrthoDB" id="9204160at2759"/>
<accession>A0A0M3KIF1</accession>